<evidence type="ECO:0000313" key="2">
    <source>
        <dbReference type="EMBL" id="MBG0565860.1"/>
    </source>
</evidence>
<reference evidence="2" key="1">
    <citation type="submission" date="2020-11" db="EMBL/GenBank/DDBJ databases">
        <title>Isolation and identification of active actinomycetes.</title>
        <authorList>
            <person name="Sun X."/>
        </authorList>
    </citation>
    <scope>NUCLEOTIDE SEQUENCE</scope>
    <source>
        <strain evidence="2">NEAU-A11</strain>
    </source>
</reference>
<keyword evidence="1" id="KW-1133">Transmembrane helix</keyword>
<keyword evidence="1" id="KW-0812">Transmembrane</keyword>
<dbReference type="Proteomes" id="UP000598146">
    <property type="component" value="Unassembled WGS sequence"/>
</dbReference>
<feature type="transmembrane region" description="Helical" evidence="1">
    <location>
        <begin position="40"/>
        <end position="59"/>
    </location>
</feature>
<evidence type="ECO:0000256" key="1">
    <source>
        <dbReference type="SAM" id="Phobius"/>
    </source>
</evidence>
<accession>A0A931G0G8</accession>
<keyword evidence="1" id="KW-0472">Membrane</keyword>
<comment type="caution">
    <text evidence="2">The sequence shown here is derived from an EMBL/GenBank/DDBJ whole genome shotgun (WGS) entry which is preliminary data.</text>
</comment>
<sequence length="194" mass="20645">MITDDEVYGHLRDELAPVRMGPDVAAVSARGRTLRRRRRVAPAAGLAVAAVAAGLILGIPTGTPPRMESVAWSVESQPDGSVTLTVRQLQDPEGLSGTLRKAGVPAKVEFKRLGPGEAGGCAETGQVRSPKLPRVVSPEWGADEQRMTIRPDLMPPGTTLHIVIFQMPDPKDPAGHDWSAHLSLVEGEPMPCTP</sequence>
<evidence type="ECO:0000313" key="3">
    <source>
        <dbReference type="Proteomes" id="UP000598146"/>
    </source>
</evidence>
<dbReference type="EMBL" id="JADQTO010000017">
    <property type="protein sequence ID" value="MBG0565860.1"/>
    <property type="molecule type" value="Genomic_DNA"/>
</dbReference>
<dbReference type="AlphaFoldDB" id="A0A931G0G8"/>
<proteinExistence type="predicted"/>
<name>A0A931G0G8_9ACTN</name>
<dbReference type="RefSeq" id="WP_196417637.1">
    <property type="nucleotide sequence ID" value="NZ_JADQTO010000017.1"/>
</dbReference>
<keyword evidence="3" id="KW-1185">Reference proteome</keyword>
<organism evidence="2 3">
    <name type="scientific">Actinoplanes aureus</name>
    <dbReference type="NCBI Taxonomy" id="2792083"/>
    <lineage>
        <taxon>Bacteria</taxon>
        <taxon>Bacillati</taxon>
        <taxon>Actinomycetota</taxon>
        <taxon>Actinomycetes</taxon>
        <taxon>Micromonosporales</taxon>
        <taxon>Micromonosporaceae</taxon>
        <taxon>Actinoplanes</taxon>
    </lineage>
</organism>
<protein>
    <submittedName>
        <fullName evidence="2">Uncharacterized protein</fullName>
    </submittedName>
</protein>
<gene>
    <name evidence="2" type="ORF">I4J89_30865</name>
</gene>